<keyword evidence="3" id="KW-1185">Reference proteome</keyword>
<organism evidence="2 3">
    <name type="scientific">Aspergillus sclerotialis</name>
    <dbReference type="NCBI Taxonomy" id="2070753"/>
    <lineage>
        <taxon>Eukaryota</taxon>
        <taxon>Fungi</taxon>
        <taxon>Dikarya</taxon>
        <taxon>Ascomycota</taxon>
        <taxon>Pezizomycotina</taxon>
        <taxon>Eurotiomycetes</taxon>
        <taxon>Eurotiomycetidae</taxon>
        <taxon>Eurotiales</taxon>
        <taxon>Aspergillaceae</taxon>
        <taxon>Aspergillus</taxon>
        <taxon>Aspergillus subgen. Polypaecilum</taxon>
    </lineage>
</organism>
<dbReference type="PROSITE" id="PS50181">
    <property type="entry name" value="FBOX"/>
    <property type="match status" value="1"/>
</dbReference>
<reference evidence="3" key="1">
    <citation type="submission" date="2017-02" db="EMBL/GenBank/DDBJ databases">
        <authorList>
            <person name="Tafer H."/>
            <person name="Lopandic K."/>
        </authorList>
    </citation>
    <scope>NUCLEOTIDE SEQUENCE [LARGE SCALE GENOMIC DNA]</scope>
    <source>
        <strain evidence="3">CBS 366.77</strain>
    </source>
</reference>
<dbReference type="SUPFAM" id="SSF81383">
    <property type="entry name" value="F-box domain"/>
    <property type="match status" value="1"/>
</dbReference>
<evidence type="ECO:0000313" key="2">
    <source>
        <dbReference type="EMBL" id="RJE18542.1"/>
    </source>
</evidence>
<dbReference type="InterPro" id="IPR036047">
    <property type="entry name" value="F-box-like_dom_sf"/>
</dbReference>
<proteinExistence type="predicted"/>
<protein>
    <recommendedName>
        <fullName evidence="1">F-box domain-containing protein</fullName>
    </recommendedName>
</protein>
<gene>
    <name evidence="2" type="ORF">PHISCL_09124</name>
</gene>
<comment type="caution">
    <text evidence="2">The sequence shown here is derived from an EMBL/GenBank/DDBJ whole genome shotgun (WGS) entry which is preliminary data.</text>
</comment>
<dbReference type="Proteomes" id="UP000266188">
    <property type="component" value="Unassembled WGS sequence"/>
</dbReference>
<dbReference type="EMBL" id="MVGC01000534">
    <property type="protein sequence ID" value="RJE18542.1"/>
    <property type="molecule type" value="Genomic_DNA"/>
</dbReference>
<sequence length="580" mass="65617">MIVIGCLDPYVPLLPSSSLDSLPEHDGKANSSNRIPALLRLPAEIMMMILSVLPPSSLISFFRSSEEALDYADIFLRRNPEQFYRCTDNEAIGGNARILIPALASQFPQLPCPELDVRWEIVSRVTCLAHHLCKIPDDCITPTVDVNAPLQYIDHAFGFWELSTELPVDLEVVKIYGIEVKRHYYVCGIELFSKTAHQLLGSDSKVVCFVDMSQIEIDIIRFAVDRFGIRSLKFGRSPWVFGNPEEIRCWDGFSERREDGKIRIVQDALKFRQIGWCSSGGPTFAESVLRKERHAFQHSHISREGFWQRDPRQEADLVSRFGNFTAEAVWLDQDLRGITRNCDNRGMYGITIHTSSKSYCFGFAAGMAKYFPLQGLSEVLAGVDIHTHSEFDFPLVRLKTNWNRKCFFGPVSNTESRSTTTAFRPMEGFHIKCLYFRMGTMAIESLGVIYAPGVHGSACPVDLPMLAAPRISWDYDQFYESCARLSDVSKVRFYYDSDRCTGLELFYSFGGREVLGRLQSHYSNQITVANGKKIRGVHFIYEANKLKNLSFETEGTKALPSGAYNVTGRTVCASIFLRGF</sequence>
<evidence type="ECO:0000259" key="1">
    <source>
        <dbReference type="PROSITE" id="PS50181"/>
    </source>
</evidence>
<dbReference type="AlphaFoldDB" id="A0A3A2Z613"/>
<dbReference type="InterPro" id="IPR001810">
    <property type="entry name" value="F-box_dom"/>
</dbReference>
<evidence type="ECO:0000313" key="3">
    <source>
        <dbReference type="Proteomes" id="UP000266188"/>
    </source>
</evidence>
<name>A0A3A2Z613_9EURO</name>
<feature type="domain" description="F-box" evidence="1">
    <location>
        <begin position="35"/>
        <end position="78"/>
    </location>
</feature>
<accession>A0A3A2Z613</accession>
<dbReference type="OrthoDB" id="4507445at2759"/>